<keyword evidence="2" id="KW-1185">Reference proteome</keyword>
<evidence type="ECO:0008006" key="3">
    <source>
        <dbReference type="Google" id="ProtNLM"/>
    </source>
</evidence>
<dbReference type="GeneID" id="64670022"/>
<accession>A0AAD4DWJ2</accession>
<dbReference type="Pfam" id="PF18758">
    <property type="entry name" value="KDZ"/>
    <property type="match status" value="1"/>
</dbReference>
<evidence type="ECO:0000313" key="2">
    <source>
        <dbReference type="Proteomes" id="UP001195769"/>
    </source>
</evidence>
<dbReference type="PANTHER" id="PTHR33096:SF1">
    <property type="entry name" value="CXC1-LIKE CYSTEINE CLUSTER ASSOCIATED WITH KDZ TRANSPOSASES DOMAIN-CONTAINING PROTEIN"/>
    <property type="match status" value="1"/>
</dbReference>
<dbReference type="EMBL" id="JABBWK010000068">
    <property type="protein sequence ID" value="KAG1895312.1"/>
    <property type="molecule type" value="Genomic_DNA"/>
</dbReference>
<reference evidence="1" key="1">
    <citation type="journal article" date="2020" name="New Phytol.">
        <title>Comparative genomics reveals dynamic genome evolution in host specialist ectomycorrhizal fungi.</title>
        <authorList>
            <person name="Lofgren L.A."/>
            <person name="Nguyen N.H."/>
            <person name="Vilgalys R."/>
            <person name="Ruytinx J."/>
            <person name="Liao H.L."/>
            <person name="Branco S."/>
            <person name="Kuo A."/>
            <person name="LaButti K."/>
            <person name="Lipzen A."/>
            <person name="Andreopoulos W."/>
            <person name="Pangilinan J."/>
            <person name="Riley R."/>
            <person name="Hundley H."/>
            <person name="Na H."/>
            <person name="Barry K."/>
            <person name="Grigoriev I.V."/>
            <person name="Stajich J.E."/>
            <person name="Kennedy P.G."/>
        </authorList>
    </citation>
    <scope>NUCLEOTIDE SEQUENCE</scope>
    <source>
        <strain evidence="1">FC203</strain>
    </source>
</reference>
<dbReference type="Proteomes" id="UP001195769">
    <property type="component" value="Unassembled WGS sequence"/>
</dbReference>
<name>A0AAD4DWJ2_9AGAM</name>
<evidence type="ECO:0000313" key="1">
    <source>
        <dbReference type="EMBL" id="KAG1895312.1"/>
    </source>
</evidence>
<comment type="caution">
    <text evidence="1">The sequence shown here is derived from an EMBL/GenBank/DDBJ whole genome shotgun (WGS) entry which is preliminary data.</text>
</comment>
<sequence length="850" mass="96610">MPLLATLTDTYLRWKATCSDQPQPVPANNCPSIPSDSYSFTIAIIDIFTLQTSTFIHRDANSLSPAIDLVRAGFLSHVPVSPSVAISLRTLEHFRHLRLRKPSFSVEAYVKVICDSYKVPYKRRWRTVLADAFDTYLAILRQVEQRVNTALGRSTPNWRILNSCPPCTYELEDEPLLPFSRMYVLDGGNSAKRMAGLGGRERGDTRTYTESDYIIPRDFVDSFANEVRPRASDSDDADPVVGVFNTTGEEDTHPEVNTDDLTTQVMSSDCSKNWKAAANEEKKRMWSVFDETGIFVSACRHGLLLWVTDMVRSGELAKYPLAIMSNVIDVLGERTLGAYDIGCGFQSTIRASRLGDAFERQKCCMCVDAFHGYAHNYLCQTKNHPNGIVGAGLEDFGTIEHFFSASNAIAPVIRYASSYRRHVFLDLFFKQWDEDKYLNLGTMIYNNYKQALDIVSTESIALDEAKQSLGIQEGDLQTWCQEEIKYFAHLGKETEWDVHAMAYVELLLKLRDAESQAQSASTRFLSTTPKDYQFISFTGTQSYSGDMTATRKLETQRRYSAERLATIQQEVTSMEVKMGIANRWQPSSPEYQATLKYMSNHQYQRALDNLQRLVVQRLFELQRLNISQTGASYKMRTHISKSLQTRCHTIQNAVKTYNTAAAALSPPRPQLDWSKVSHYSFLEEFNLLRDTRQDVREKMWAKPAIRAVIRQWLRINRAKEEIDRCNVEIRPLHTAIIDEDTFFTQCLASLAAEQAIEHVAVYEYCSHRRLINMQVLHRISKIHLLPGFSGSISAGIRKGSRGRTTEDIALSSSNEVEYDNDSAPAVDEVEELTQDIGTLIEYLSDLTLHR</sequence>
<dbReference type="PANTHER" id="PTHR33096">
    <property type="entry name" value="CXC2 DOMAIN-CONTAINING PROTEIN"/>
    <property type="match status" value="1"/>
</dbReference>
<proteinExistence type="predicted"/>
<organism evidence="1 2">
    <name type="scientific">Suillus fuscotomentosus</name>
    <dbReference type="NCBI Taxonomy" id="1912939"/>
    <lineage>
        <taxon>Eukaryota</taxon>
        <taxon>Fungi</taxon>
        <taxon>Dikarya</taxon>
        <taxon>Basidiomycota</taxon>
        <taxon>Agaricomycotina</taxon>
        <taxon>Agaricomycetes</taxon>
        <taxon>Agaricomycetidae</taxon>
        <taxon>Boletales</taxon>
        <taxon>Suillineae</taxon>
        <taxon>Suillaceae</taxon>
        <taxon>Suillus</taxon>
    </lineage>
</organism>
<protein>
    <recommendedName>
        <fullName evidence="3">CxC1-like cysteine cluster associated with KDZ transposases domain-containing protein</fullName>
    </recommendedName>
</protein>
<dbReference type="AlphaFoldDB" id="A0AAD4DWJ2"/>
<dbReference type="InterPro" id="IPR040521">
    <property type="entry name" value="KDZ"/>
</dbReference>
<gene>
    <name evidence="1" type="ORF">F5891DRAFT_960395</name>
</gene>
<dbReference type="RefSeq" id="XP_041220888.1">
    <property type="nucleotide sequence ID" value="XM_041375724.1"/>
</dbReference>